<evidence type="ECO:0000259" key="7">
    <source>
        <dbReference type="Pfam" id="PF02770"/>
    </source>
</evidence>
<name>A0A1H7QUX8_9HYPH</name>
<dbReference type="OrthoDB" id="9771038at2"/>
<dbReference type="Gene3D" id="2.40.110.20">
    <property type="match status" value="1"/>
</dbReference>
<keyword evidence="5" id="KW-0560">Oxidoreductase</keyword>
<dbReference type="Proteomes" id="UP000199664">
    <property type="component" value="Unassembled WGS sequence"/>
</dbReference>
<dbReference type="AlphaFoldDB" id="A0A1H7QUX8"/>
<comment type="cofactor">
    <cofactor evidence="1 5">
        <name>FAD</name>
        <dbReference type="ChEBI" id="CHEBI:57692"/>
    </cofactor>
</comment>
<dbReference type="Gene3D" id="1.20.140.10">
    <property type="entry name" value="Butyryl-CoA Dehydrogenase, subunit A, domain 3"/>
    <property type="match status" value="1"/>
</dbReference>
<feature type="domain" description="Acyl-CoA dehydrogenase/oxidase C-terminal" evidence="6">
    <location>
        <begin position="287"/>
        <end position="441"/>
    </location>
</feature>
<keyword evidence="10" id="KW-1185">Reference proteome</keyword>
<comment type="similarity">
    <text evidence="2 5">Belongs to the acyl-CoA dehydrogenase family.</text>
</comment>
<dbReference type="InterPro" id="IPR041504">
    <property type="entry name" value="AidB_N"/>
</dbReference>
<evidence type="ECO:0000259" key="6">
    <source>
        <dbReference type="Pfam" id="PF00441"/>
    </source>
</evidence>
<dbReference type="InterPro" id="IPR006091">
    <property type="entry name" value="Acyl-CoA_Oxase/DH_mid-dom"/>
</dbReference>
<dbReference type="Pfam" id="PF02770">
    <property type="entry name" value="Acyl-CoA_dh_M"/>
    <property type="match status" value="1"/>
</dbReference>
<dbReference type="Gene3D" id="6.10.250.600">
    <property type="match status" value="1"/>
</dbReference>
<organism evidence="9 10">
    <name type="scientific">Bosea lupini</name>
    <dbReference type="NCBI Taxonomy" id="1036779"/>
    <lineage>
        <taxon>Bacteria</taxon>
        <taxon>Pseudomonadati</taxon>
        <taxon>Pseudomonadota</taxon>
        <taxon>Alphaproteobacteria</taxon>
        <taxon>Hyphomicrobiales</taxon>
        <taxon>Boseaceae</taxon>
        <taxon>Bosea</taxon>
    </lineage>
</organism>
<dbReference type="STRING" id="1036779.SAMN04515666_104141"/>
<evidence type="ECO:0000259" key="8">
    <source>
        <dbReference type="Pfam" id="PF18158"/>
    </source>
</evidence>
<evidence type="ECO:0000313" key="9">
    <source>
        <dbReference type="EMBL" id="SEL51689.1"/>
    </source>
</evidence>
<accession>A0A1H7QUX8</accession>
<dbReference type="PROSITE" id="PS00073">
    <property type="entry name" value="ACYL_COA_DH_2"/>
    <property type="match status" value="1"/>
</dbReference>
<gene>
    <name evidence="9" type="ORF">SAMN04515666_104141</name>
</gene>
<dbReference type="InterPro" id="IPR006089">
    <property type="entry name" value="Acyl-CoA_DH_CS"/>
</dbReference>
<dbReference type="InterPro" id="IPR052904">
    <property type="entry name" value="Acyl-CoA_dehydrogenase-like"/>
</dbReference>
<dbReference type="GO" id="GO:0003995">
    <property type="term" value="F:acyl-CoA dehydrogenase activity"/>
    <property type="evidence" value="ECO:0007669"/>
    <property type="project" value="InterPro"/>
</dbReference>
<evidence type="ECO:0000313" key="10">
    <source>
        <dbReference type="Proteomes" id="UP000199664"/>
    </source>
</evidence>
<reference evidence="10" key="1">
    <citation type="submission" date="2016-10" db="EMBL/GenBank/DDBJ databases">
        <authorList>
            <person name="Varghese N."/>
            <person name="Submissions S."/>
        </authorList>
    </citation>
    <scope>NUCLEOTIDE SEQUENCE [LARGE SCALE GENOMIC DNA]</scope>
    <source>
        <strain evidence="10">LMG 26383,CCUG 61248,R- 45681</strain>
    </source>
</reference>
<evidence type="ECO:0000256" key="4">
    <source>
        <dbReference type="ARBA" id="ARBA00022827"/>
    </source>
</evidence>
<keyword evidence="3 5" id="KW-0285">Flavoprotein</keyword>
<dbReference type="RefSeq" id="WP_091834846.1">
    <property type="nucleotide sequence ID" value="NZ_FOAN01000004.1"/>
</dbReference>
<dbReference type="PANTHER" id="PTHR42707">
    <property type="entry name" value="ACYL-COA DEHYDROGENASE"/>
    <property type="match status" value="1"/>
</dbReference>
<evidence type="ECO:0000256" key="1">
    <source>
        <dbReference type="ARBA" id="ARBA00001974"/>
    </source>
</evidence>
<evidence type="ECO:0000256" key="5">
    <source>
        <dbReference type="RuleBase" id="RU362125"/>
    </source>
</evidence>
<dbReference type="EMBL" id="FOAN01000004">
    <property type="protein sequence ID" value="SEL51689.1"/>
    <property type="molecule type" value="Genomic_DNA"/>
</dbReference>
<sequence length="549" mass="60611">MTIHAHATHQVLNQARPATGWNAFSGDAVLQGIVARGAPWVADKAAALGAHAGDAEIQDLARLANRHGPELRTHDRYGNRIDWIEFHPAWHELMRLAFAHEVPSLAWTTSEPNGHLARAVLSYLWNQVEHGTGCPTGMTYAAFPGLAQPEFSLWREKITSGRYDRRPLPVALKEGASIGYAMTEKQGGSDLRQTQTTARFLEDTPEGRVYLITGHKWFFSVPQSDGFFTLARTESGVSCLFCPGFLPDGSRNRLQIQRLKDKAGNRSNASSEVEFRDCLGWLVGGEGAGIKEILSHAHLTRLDFAVGSAGLMRQALTLALNHTQSRRGFGSSLAEQPMMTNILADLAIDSEASTLMAFRVAAATDAMETSEQERHLARVTTPLAKFWNCKRAAAFVVEALECHGGNGFIEENPMARLYREAPLNAIWEGTSNMMCMDVLRAFNREPRTREAFMAEVGQARGANRALDRWLDRLGDEAAKPRNDDGHGRRLANLMAYALQASELRKHADEAVFESFCRSRLDADWGYVFGTLEPSPELAGIVRRATVAQS</sequence>
<dbReference type="Pfam" id="PF18158">
    <property type="entry name" value="AidB_N"/>
    <property type="match status" value="1"/>
</dbReference>
<dbReference type="InterPro" id="IPR036250">
    <property type="entry name" value="AcylCo_DH-like_C"/>
</dbReference>
<dbReference type="InterPro" id="IPR009100">
    <property type="entry name" value="AcylCoA_DH/oxidase_NM_dom_sf"/>
</dbReference>
<dbReference type="PANTHER" id="PTHR42707:SF3">
    <property type="entry name" value="ACYL-COA DEHYDROGENASE AIDB-RELATED"/>
    <property type="match status" value="1"/>
</dbReference>
<dbReference type="SUPFAM" id="SSF56645">
    <property type="entry name" value="Acyl-CoA dehydrogenase NM domain-like"/>
    <property type="match status" value="1"/>
</dbReference>
<protein>
    <submittedName>
        <fullName evidence="9">Putative acyl-CoA dehydrogenase</fullName>
    </submittedName>
</protein>
<evidence type="ECO:0000256" key="3">
    <source>
        <dbReference type="ARBA" id="ARBA00022630"/>
    </source>
</evidence>
<feature type="domain" description="Acyl-CoA oxidase/dehydrogenase middle" evidence="7">
    <location>
        <begin position="180"/>
        <end position="278"/>
    </location>
</feature>
<dbReference type="Pfam" id="PF00441">
    <property type="entry name" value="Acyl-CoA_dh_1"/>
    <property type="match status" value="1"/>
</dbReference>
<feature type="domain" description="Adaptive response protein AidB N-terminal" evidence="8">
    <location>
        <begin position="13"/>
        <end position="164"/>
    </location>
</feature>
<dbReference type="SUPFAM" id="SSF47203">
    <property type="entry name" value="Acyl-CoA dehydrogenase C-terminal domain-like"/>
    <property type="match status" value="1"/>
</dbReference>
<dbReference type="InterPro" id="IPR009075">
    <property type="entry name" value="AcylCo_DH/oxidase_C"/>
</dbReference>
<keyword evidence="4 5" id="KW-0274">FAD</keyword>
<proteinExistence type="inferred from homology"/>
<evidence type="ECO:0000256" key="2">
    <source>
        <dbReference type="ARBA" id="ARBA00009347"/>
    </source>
</evidence>